<evidence type="ECO:0008006" key="5">
    <source>
        <dbReference type="Google" id="ProtNLM"/>
    </source>
</evidence>
<feature type="chain" id="PRO_5010374111" description="Lipoprotein" evidence="2">
    <location>
        <begin position="21"/>
        <end position="170"/>
    </location>
</feature>
<evidence type="ECO:0000313" key="4">
    <source>
        <dbReference type="Proteomes" id="UP000181917"/>
    </source>
</evidence>
<dbReference type="AlphaFoldDB" id="A0A1H1HZI6"/>
<dbReference type="STRING" id="37928.SAMN04489742_4849"/>
<sequence length="170" mass="17195">MKKPLALIAAALLCTGCAPAADTTPAPAGPTTAGPSAPVSLSAGSGPQAPGGTAPATTGITWDQASKDKAMDVAENAMANFTRPAIEEQQWANDLARWLTPQATADYSAVDPANVPATRVTGPATLSVDETNGYGVTAAVPTNAGTYTLQLLRTGSQAPWKVNRLTPPTP</sequence>
<keyword evidence="2" id="KW-0732">Signal</keyword>
<evidence type="ECO:0000313" key="3">
    <source>
        <dbReference type="EMBL" id="SDR30891.1"/>
    </source>
</evidence>
<dbReference type="Proteomes" id="UP000181917">
    <property type="component" value="Unassembled WGS sequence"/>
</dbReference>
<dbReference type="KEGG" id="acry:AC20117_22505"/>
<evidence type="ECO:0000256" key="1">
    <source>
        <dbReference type="SAM" id="MobiDB-lite"/>
    </source>
</evidence>
<protein>
    <recommendedName>
        <fullName evidence="5">Lipoprotein</fullName>
    </recommendedName>
</protein>
<keyword evidence="4" id="KW-1185">Reference proteome</keyword>
<name>A0A1H1HZI6_9MICC</name>
<gene>
    <name evidence="3" type="ORF">SAMN04489742_4849</name>
</gene>
<dbReference type="RefSeq" id="WP_074703607.1">
    <property type="nucleotide sequence ID" value="NZ_CP018865.1"/>
</dbReference>
<dbReference type="EMBL" id="FNKH01000003">
    <property type="protein sequence ID" value="SDR30891.1"/>
    <property type="molecule type" value="Genomic_DNA"/>
</dbReference>
<proteinExistence type="predicted"/>
<reference evidence="3 4" key="1">
    <citation type="submission" date="2016-10" db="EMBL/GenBank/DDBJ databases">
        <authorList>
            <person name="de Groot N.N."/>
        </authorList>
    </citation>
    <scope>NUCLEOTIDE SEQUENCE [LARGE SCALE GENOMIC DNA]</scope>
    <source>
        <strain evidence="3 4">DSM 20117</strain>
    </source>
</reference>
<organism evidence="3 4">
    <name type="scientific">Crystallibacter crystallopoietes</name>
    <dbReference type="NCBI Taxonomy" id="37928"/>
    <lineage>
        <taxon>Bacteria</taxon>
        <taxon>Bacillati</taxon>
        <taxon>Actinomycetota</taxon>
        <taxon>Actinomycetes</taxon>
        <taxon>Micrococcales</taxon>
        <taxon>Micrococcaceae</taxon>
        <taxon>Crystallibacter</taxon>
    </lineage>
</organism>
<accession>A0A1H1HZI6</accession>
<feature type="signal peptide" evidence="2">
    <location>
        <begin position="1"/>
        <end position="20"/>
    </location>
</feature>
<evidence type="ECO:0000256" key="2">
    <source>
        <dbReference type="SAM" id="SignalP"/>
    </source>
</evidence>
<feature type="region of interest" description="Disordered" evidence="1">
    <location>
        <begin position="24"/>
        <end position="59"/>
    </location>
</feature>
<dbReference type="OrthoDB" id="3260457at2"/>